<evidence type="ECO:0000313" key="2">
    <source>
        <dbReference type="EMBL" id="CAB4044512.1"/>
    </source>
</evidence>
<evidence type="ECO:0000256" key="1">
    <source>
        <dbReference type="SAM" id="MobiDB-lite"/>
    </source>
</evidence>
<accession>A0A7D9KD97</accession>
<dbReference type="EMBL" id="CACRXK020035229">
    <property type="protein sequence ID" value="CAB4044512.1"/>
    <property type="molecule type" value="Genomic_DNA"/>
</dbReference>
<sequence length="91" mass="10191">MDNSDDEIQVIENSSGSKSKHSSHHIPKAKAPSKPQDPGPYRYSNKNNGINNPASVQQRKIAILGDSMIKHLNPRRLQHGLKHKIMVKTFP</sequence>
<dbReference type="AlphaFoldDB" id="A0A7D9KD97"/>
<name>A0A7D9KD97_PARCT</name>
<dbReference type="OrthoDB" id="6130266at2759"/>
<feature type="non-terminal residue" evidence="2">
    <location>
        <position position="91"/>
    </location>
</feature>
<protein>
    <submittedName>
        <fullName evidence="2">Uncharacterized protein</fullName>
    </submittedName>
</protein>
<comment type="caution">
    <text evidence="2">The sequence shown here is derived from an EMBL/GenBank/DDBJ whole genome shotgun (WGS) entry which is preliminary data.</text>
</comment>
<feature type="compositionally biased region" description="Polar residues" evidence="1">
    <location>
        <begin position="44"/>
        <end position="55"/>
    </location>
</feature>
<feature type="compositionally biased region" description="Basic residues" evidence="1">
    <location>
        <begin position="18"/>
        <end position="28"/>
    </location>
</feature>
<keyword evidence="3" id="KW-1185">Reference proteome</keyword>
<gene>
    <name evidence="2" type="ORF">PACLA_8A062930</name>
</gene>
<dbReference type="Proteomes" id="UP001152795">
    <property type="component" value="Unassembled WGS sequence"/>
</dbReference>
<organism evidence="2 3">
    <name type="scientific">Paramuricea clavata</name>
    <name type="common">Red gorgonian</name>
    <name type="synonym">Violescent sea-whip</name>
    <dbReference type="NCBI Taxonomy" id="317549"/>
    <lineage>
        <taxon>Eukaryota</taxon>
        <taxon>Metazoa</taxon>
        <taxon>Cnidaria</taxon>
        <taxon>Anthozoa</taxon>
        <taxon>Octocorallia</taxon>
        <taxon>Malacalcyonacea</taxon>
        <taxon>Plexauridae</taxon>
        <taxon>Paramuricea</taxon>
    </lineage>
</organism>
<reference evidence="2" key="1">
    <citation type="submission" date="2020-04" db="EMBL/GenBank/DDBJ databases">
        <authorList>
            <person name="Alioto T."/>
            <person name="Alioto T."/>
            <person name="Gomez Garrido J."/>
        </authorList>
    </citation>
    <scope>NUCLEOTIDE SEQUENCE</scope>
    <source>
        <strain evidence="2">A484AB</strain>
    </source>
</reference>
<evidence type="ECO:0000313" key="3">
    <source>
        <dbReference type="Proteomes" id="UP001152795"/>
    </source>
</evidence>
<feature type="region of interest" description="Disordered" evidence="1">
    <location>
        <begin position="1"/>
        <end position="55"/>
    </location>
</feature>
<proteinExistence type="predicted"/>